<evidence type="ECO:0000313" key="1">
    <source>
        <dbReference type="EMBL" id="QHU26277.1"/>
    </source>
</evidence>
<protein>
    <submittedName>
        <fullName evidence="1">Uncharacterized protein</fullName>
    </submittedName>
</protein>
<dbReference type="AlphaFoldDB" id="A0A6C0L7D0"/>
<dbReference type="EMBL" id="MN740438">
    <property type="protein sequence ID" value="QHU26277.1"/>
    <property type="molecule type" value="Genomic_DNA"/>
</dbReference>
<accession>A0A6C0L7D0</accession>
<proteinExistence type="predicted"/>
<name>A0A6C0L7D0_9ZZZZ</name>
<sequence>MAFGIKMESVQKRLGGPILGIVATRPARLLSLHLPVIQPSLQALYRL</sequence>
<organism evidence="1">
    <name type="scientific">viral metagenome</name>
    <dbReference type="NCBI Taxonomy" id="1070528"/>
    <lineage>
        <taxon>unclassified sequences</taxon>
        <taxon>metagenomes</taxon>
        <taxon>organismal metagenomes</taxon>
    </lineage>
</organism>
<reference evidence="1" key="1">
    <citation type="journal article" date="2020" name="Nature">
        <title>Giant virus diversity and host interactions through global metagenomics.</title>
        <authorList>
            <person name="Schulz F."/>
            <person name="Roux S."/>
            <person name="Paez-Espino D."/>
            <person name="Jungbluth S."/>
            <person name="Walsh D.A."/>
            <person name="Denef V.J."/>
            <person name="McMahon K.D."/>
            <person name="Konstantinidis K.T."/>
            <person name="Eloe-Fadrosh E.A."/>
            <person name="Kyrpides N.C."/>
            <person name="Woyke T."/>
        </authorList>
    </citation>
    <scope>NUCLEOTIDE SEQUENCE</scope>
    <source>
        <strain evidence="1">GVMAG-M-3300027759-16</strain>
    </source>
</reference>